<reference evidence="1" key="1">
    <citation type="submission" date="2019-04" db="EMBL/GenBank/DDBJ databases">
        <authorList>
            <person name="Alioto T."/>
            <person name="Alioto T."/>
        </authorList>
    </citation>
    <scope>NUCLEOTIDE SEQUENCE [LARGE SCALE GENOMIC DNA]</scope>
</reference>
<keyword evidence="2" id="KW-1185">Reference proteome</keyword>
<accession>A0A5E4B100</accession>
<evidence type="ECO:0000313" key="2">
    <source>
        <dbReference type="Proteomes" id="UP000335636"/>
    </source>
</evidence>
<comment type="caution">
    <text evidence="1">The sequence shown here is derived from an EMBL/GenBank/DDBJ whole genome shotgun (WGS) entry which is preliminary data.</text>
</comment>
<dbReference type="Proteomes" id="UP000335636">
    <property type="component" value="Unassembled WGS sequence"/>
</dbReference>
<proteinExistence type="predicted"/>
<gene>
    <name evidence="1" type="ORF">MONAX_5E014876</name>
</gene>
<name>A0A5E4B100_MARMO</name>
<dbReference type="EMBL" id="CABDUW010000206">
    <property type="protein sequence ID" value="VTJ62711.1"/>
    <property type="molecule type" value="Genomic_DNA"/>
</dbReference>
<protein>
    <submittedName>
        <fullName evidence="1">Uncharacterized protein</fullName>
    </submittedName>
</protein>
<dbReference type="AlphaFoldDB" id="A0A5E4B100"/>
<evidence type="ECO:0000313" key="1">
    <source>
        <dbReference type="EMBL" id="VTJ62711.1"/>
    </source>
</evidence>
<organism evidence="1 2">
    <name type="scientific">Marmota monax</name>
    <name type="common">Woodchuck</name>
    <dbReference type="NCBI Taxonomy" id="9995"/>
    <lineage>
        <taxon>Eukaryota</taxon>
        <taxon>Metazoa</taxon>
        <taxon>Chordata</taxon>
        <taxon>Craniata</taxon>
        <taxon>Vertebrata</taxon>
        <taxon>Euteleostomi</taxon>
        <taxon>Mammalia</taxon>
        <taxon>Eutheria</taxon>
        <taxon>Euarchontoglires</taxon>
        <taxon>Glires</taxon>
        <taxon>Rodentia</taxon>
        <taxon>Sciuromorpha</taxon>
        <taxon>Sciuridae</taxon>
        <taxon>Xerinae</taxon>
        <taxon>Marmotini</taxon>
        <taxon>Marmota</taxon>
    </lineage>
</organism>
<sequence>MQASRAQSTLLIYTVRRASSREAGLKCSRRIRELRRPRGRALANVISFRNRMAVATRTGPFRHTPEALVATRGWHGMLPFCIRTIPKGKRAPAAVPGDLPNRVDGERSSSFRKPLLCALNTAGESSLETSTPRGRGESYQVVATAITSYVI</sequence>